<evidence type="ECO:0000313" key="1">
    <source>
        <dbReference type="EMBL" id="KAK4135556.1"/>
    </source>
</evidence>
<keyword evidence="2" id="KW-1185">Reference proteome</keyword>
<evidence type="ECO:0008006" key="3">
    <source>
        <dbReference type="Google" id="ProtNLM"/>
    </source>
</evidence>
<dbReference type="EMBL" id="MU853406">
    <property type="protein sequence ID" value="KAK4135556.1"/>
    <property type="molecule type" value="Genomic_DNA"/>
</dbReference>
<reference evidence="1" key="2">
    <citation type="submission" date="2023-05" db="EMBL/GenBank/DDBJ databases">
        <authorList>
            <consortium name="Lawrence Berkeley National Laboratory"/>
            <person name="Steindorff A."/>
            <person name="Hensen N."/>
            <person name="Bonometti L."/>
            <person name="Westerberg I."/>
            <person name="Brannstrom I.O."/>
            <person name="Guillou S."/>
            <person name="Cros-Aarteil S."/>
            <person name="Calhoun S."/>
            <person name="Haridas S."/>
            <person name="Kuo A."/>
            <person name="Mondo S."/>
            <person name="Pangilinan J."/>
            <person name="Riley R."/>
            <person name="Labutti K."/>
            <person name="Andreopoulos B."/>
            <person name="Lipzen A."/>
            <person name="Chen C."/>
            <person name="Yanf M."/>
            <person name="Daum C."/>
            <person name="Ng V."/>
            <person name="Clum A."/>
            <person name="Ohm R."/>
            <person name="Martin F."/>
            <person name="Silar P."/>
            <person name="Natvig D."/>
            <person name="Lalanne C."/>
            <person name="Gautier V."/>
            <person name="Ament-Velasquez S.L."/>
            <person name="Kruys A."/>
            <person name="Hutchinson M.I."/>
            <person name="Powell A.J."/>
            <person name="Barry K."/>
            <person name="Miller A.N."/>
            <person name="Grigoriev I.V."/>
            <person name="Debuchy R."/>
            <person name="Gladieux P."/>
            <person name="Thoren M.H."/>
            <person name="Johannesson H."/>
        </authorList>
    </citation>
    <scope>NUCLEOTIDE SEQUENCE</scope>
    <source>
        <strain evidence="1">CBS 123565</strain>
    </source>
</reference>
<dbReference type="InterPro" id="IPR051678">
    <property type="entry name" value="AGP_Transferase"/>
</dbReference>
<gene>
    <name evidence="1" type="ORF">BT67DRAFT_377476</name>
</gene>
<protein>
    <recommendedName>
        <fullName evidence="3">Aminoglycoside phosphotransferase domain-containing protein</fullName>
    </recommendedName>
</protein>
<dbReference type="InterPro" id="IPR011009">
    <property type="entry name" value="Kinase-like_dom_sf"/>
</dbReference>
<reference evidence="1" key="1">
    <citation type="journal article" date="2023" name="Mol. Phylogenet. Evol.">
        <title>Genome-scale phylogeny and comparative genomics of the fungal order Sordariales.</title>
        <authorList>
            <person name="Hensen N."/>
            <person name="Bonometti L."/>
            <person name="Westerberg I."/>
            <person name="Brannstrom I.O."/>
            <person name="Guillou S."/>
            <person name="Cros-Aarteil S."/>
            <person name="Calhoun S."/>
            <person name="Haridas S."/>
            <person name="Kuo A."/>
            <person name="Mondo S."/>
            <person name="Pangilinan J."/>
            <person name="Riley R."/>
            <person name="LaButti K."/>
            <person name="Andreopoulos B."/>
            <person name="Lipzen A."/>
            <person name="Chen C."/>
            <person name="Yan M."/>
            <person name="Daum C."/>
            <person name="Ng V."/>
            <person name="Clum A."/>
            <person name="Steindorff A."/>
            <person name="Ohm R.A."/>
            <person name="Martin F."/>
            <person name="Silar P."/>
            <person name="Natvig D.O."/>
            <person name="Lalanne C."/>
            <person name="Gautier V."/>
            <person name="Ament-Velasquez S.L."/>
            <person name="Kruys A."/>
            <person name="Hutchinson M.I."/>
            <person name="Powell A.J."/>
            <person name="Barry K."/>
            <person name="Miller A.N."/>
            <person name="Grigoriev I.V."/>
            <person name="Debuchy R."/>
            <person name="Gladieux P."/>
            <person name="Hiltunen Thoren M."/>
            <person name="Johannesson H."/>
        </authorList>
    </citation>
    <scope>NUCLEOTIDE SEQUENCE</scope>
    <source>
        <strain evidence="1">CBS 123565</strain>
    </source>
</reference>
<name>A0AAN6UPK0_9PEZI</name>
<evidence type="ECO:0000313" key="2">
    <source>
        <dbReference type="Proteomes" id="UP001304895"/>
    </source>
</evidence>
<accession>A0AAN6UPK0</accession>
<dbReference type="PANTHER" id="PTHR21310">
    <property type="entry name" value="AMINOGLYCOSIDE PHOSPHOTRANSFERASE-RELATED-RELATED"/>
    <property type="match status" value="1"/>
</dbReference>
<dbReference type="SUPFAM" id="SSF56112">
    <property type="entry name" value="Protein kinase-like (PK-like)"/>
    <property type="match status" value="1"/>
</dbReference>
<proteinExistence type="predicted"/>
<sequence>MPAALEILGRGPITTYDSAFKEEFNVLSRLAHAPAVRAQRDALWRQRESIAALTRQHLGLGKRDTCCVLEPHEWIRGGFNICVMLNVESGGRSTKVVFRCPMPHKLAETKYPGTVDEKLGSEVGAYVWIGEKCRDIRIPHLYGFGFTDGRHFTHARHKPLIFRVVHMFRRCLHGLLSRFLNYPVLSLYTRTATQHTLQSAYTLLEYIGPETGQMLSVTWDEHRGCADRRQRLFSGLSQIMISLARLPLPRIGAFQFNADGTITLSNRPLCCSTVLLENDGAPRTMKPDDTYSSTDAFASDLITFHDQRFLSQPNATFSEDDCREQMTVKALLRVLAHRYIRRERRQGPFLLQLTDLHASNVFVDDDWNVTCLIDLEWLCALPAEMLSVPYWLTGCSIDQIDGERYDEYDKIRQEFMHVFREQERMASTQHAIVISDAMDDMWDSKGVWFWHCLTSINAMYLLLESHLAPKDSMSARGIKMTSKFWCEDSDAVVQRKLADKNDYDAELKRVFGE</sequence>
<dbReference type="AlphaFoldDB" id="A0AAN6UPK0"/>
<comment type="caution">
    <text evidence="1">The sequence shown here is derived from an EMBL/GenBank/DDBJ whole genome shotgun (WGS) entry which is preliminary data.</text>
</comment>
<dbReference type="Proteomes" id="UP001304895">
    <property type="component" value="Unassembled WGS sequence"/>
</dbReference>
<organism evidence="1 2">
    <name type="scientific">Trichocladium antarcticum</name>
    <dbReference type="NCBI Taxonomy" id="1450529"/>
    <lineage>
        <taxon>Eukaryota</taxon>
        <taxon>Fungi</taxon>
        <taxon>Dikarya</taxon>
        <taxon>Ascomycota</taxon>
        <taxon>Pezizomycotina</taxon>
        <taxon>Sordariomycetes</taxon>
        <taxon>Sordariomycetidae</taxon>
        <taxon>Sordariales</taxon>
        <taxon>Chaetomiaceae</taxon>
        <taxon>Trichocladium</taxon>
    </lineage>
</organism>
<dbReference type="PANTHER" id="PTHR21310:SF37">
    <property type="entry name" value="AMINOGLYCOSIDE PHOSPHOTRANSFERASE DOMAIN-CONTAINING PROTEIN"/>
    <property type="match status" value="1"/>
</dbReference>